<dbReference type="EMBL" id="DF238094">
    <property type="protein sequence ID" value="GAQ92804.1"/>
    <property type="molecule type" value="Genomic_DNA"/>
</dbReference>
<evidence type="ECO:0000256" key="1">
    <source>
        <dbReference type="ARBA" id="ARBA00022737"/>
    </source>
</evidence>
<dbReference type="PANTHER" id="PTHR22990:SF15">
    <property type="entry name" value="F-BOX ONLY PROTEIN 10"/>
    <property type="match status" value="1"/>
</dbReference>
<keyword evidence="4" id="KW-1185">Reference proteome</keyword>
<dbReference type="Proteomes" id="UP000054558">
    <property type="component" value="Unassembled WGS sequence"/>
</dbReference>
<accession>A0A1Y1IQ27</accession>
<dbReference type="SUPFAM" id="SSF51126">
    <property type="entry name" value="Pectin lyase-like"/>
    <property type="match status" value="1"/>
</dbReference>
<reference evidence="3 4" key="1">
    <citation type="journal article" date="2014" name="Nat. Commun.">
        <title>Klebsormidium flaccidum genome reveals primary factors for plant terrestrial adaptation.</title>
        <authorList>
            <person name="Hori K."/>
            <person name="Maruyama F."/>
            <person name="Fujisawa T."/>
            <person name="Togashi T."/>
            <person name="Yamamoto N."/>
            <person name="Seo M."/>
            <person name="Sato S."/>
            <person name="Yamada T."/>
            <person name="Mori H."/>
            <person name="Tajima N."/>
            <person name="Moriyama T."/>
            <person name="Ikeuchi M."/>
            <person name="Watanabe M."/>
            <person name="Wada H."/>
            <person name="Kobayashi K."/>
            <person name="Saito M."/>
            <person name="Masuda T."/>
            <person name="Sasaki-Sekimoto Y."/>
            <person name="Mashiguchi K."/>
            <person name="Awai K."/>
            <person name="Shimojima M."/>
            <person name="Masuda S."/>
            <person name="Iwai M."/>
            <person name="Nobusawa T."/>
            <person name="Narise T."/>
            <person name="Kondo S."/>
            <person name="Saito H."/>
            <person name="Sato R."/>
            <person name="Murakawa M."/>
            <person name="Ihara Y."/>
            <person name="Oshima-Yamada Y."/>
            <person name="Ohtaka K."/>
            <person name="Satoh M."/>
            <person name="Sonobe K."/>
            <person name="Ishii M."/>
            <person name="Ohtani R."/>
            <person name="Kanamori-Sato M."/>
            <person name="Honoki R."/>
            <person name="Miyazaki D."/>
            <person name="Mochizuki H."/>
            <person name="Umetsu J."/>
            <person name="Higashi K."/>
            <person name="Shibata D."/>
            <person name="Kamiya Y."/>
            <person name="Sato N."/>
            <person name="Nakamura Y."/>
            <person name="Tabata S."/>
            <person name="Ida S."/>
            <person name="Kurokawa K."/>
            <person name="Ohta H."/>
        </authorList>
    </citation>
    <scope>NUCLEOTIDE SEQUENCE [LARGE SCALE GENOMIC DNA]</scope>
    <source>
        <strain evidence="3 4">NIES-2285</strain>
    </source>
</reference>
<feature type="domain" description="Right handed beta helix" evidence="2">
    <location>
        <begin position="222"/>
        <end position="363"/>
    </location>
</feature>
<keyword evidence="1" id="KW-0677">Repeat</keyword>
<dbReference type="PANTHER" id="PTHR22990">
    <property type="entry name" value="F-BOX ONLY PROTEIN"/>
    <property type="match status" value="1"/>
</dbReference>
<sequence length="386" mass="42480">MAFSNRQLSYIRRVATPLSPGSPALLFDSWGVFLSNPPGELNAFIEIQRSASGLTLGPELIISSSTDRHHANQTAAVFVRDGTQNVVFDHVTVKGDATRTNKTARQDTGRHGGCGVIFGQNTSGEMRQCRVFHHELSGIQARLGSRMGIYDCDVSSNGGMDVSLNGGELLRSPSTFDARLVWSVTSRCGFRPAWGFAWASGIDFIPRLYGGTTWTNGNLRWIWANGASEMTVDQCTIRENGHYGVCIDALPTTISRCRIEDNYLDGILLDWPHKTKVEGPDEAAAKRRICEKGHVIIENYIVQNDFGIAVEEGVAATLDGNVVERNKETGVYFDEAKGHTCYPCQLQQCRSVVLGNNVIKDNEKGDLAVDVKRVMPTDQHIDLSER</sequence>
<dbReference type="Pfam" id="PF13229">
    <property type="entry name" value="Beta_helix"/>
    <property type="match status" value="1"/>
</dbReference>
<name>A0A1Y1IQ27_KLENI</name>
<dbReference type="InterPro" id="IPR051550">
    <property type="entry name" value="SCF-Subunits/Alg-Epimerases"/>
</dbReference>
<proteinExistence type="predicted"/>
<dbReference type="InterPro" id="IPR012334">
    <property type="entry name" value="Pectin_lyas_fold"/>
</dbReference>
<gene>
    <name evidence="3" type="ORF">KFL_011450030</name>
</gene>
<dbReference type="AlphaFoldDB" id="A0A1Y1IQ27"/>
<dbReference type="InterPro" id="IPR011050">
    <property type="entry name" value="Pectin_lyase_fold/virulence"/>
</dbReference>
<dbReference type="Gene3D" id="2.160.20.10">
    <property type="entry name" value="Single-stranded right-handed beta-helix, Pectin lyase-like"/>
    <property type="match status" value="1"/>
</dbReference>
<evidence type="ECO:0000259" key="2">
    <source>
        <dbReference type="Pfam" id="PF13229"/>
    </source>
</evidence>
<organism evidence="3 4">
    <name type="scientific">Klebsormidium nitens</name>
    <name type="common">Green alga</name>
    <name type="synonym">Ulothrix nitens</name>
    <dbReference type="NCBI Taxonomy" id="105231"/>
    <lineage>
        <taxon>Eukaryota</taxon>
        <taxon>Viridiplantae</taxon>
        <taxon>Streptophyta</taxon>
        <taxon>Klebsormidiophyceae</taxon>
        <taxon>Klebsormidiales</taxon>
        <taxon>Klebsormidiaceae</taxon>
        <taxon>Klebsormidium</taxon>
    </lineage>
</organism>
<dbReference type="OrthoDB" id="427974at2759"/>
<dbReference type="InterPro" id="IPR039448">
    <property type="entry name" value="Beta_helix"/>
</dbReference>
<evidence type="ECO:0000313" key="3">
    <source>
        <dbReference type="EMBL" id="GAQ92804.1"/>
    </source>
</evidence>
<protein>
    <recommendedName>
        <fullName evidence="2">Right handed beta helix domain-containing protein</fullName>
    </recommendedName>
</protein>
<evidence type="ECO:0000313" key="4">
    <source>
        <dbReference type="Proteomes" id="UP000054558"/>
    </source>
</evidence>